<evidence type="ECO:0000259" key="7">
    <source>
        <dbReference type="Pfam" id="PF00675"/>
    </source>
</evidence>
<comment type="caution">
    <text evidence="9">The sequence shown here is derived from an EMBL/GenBank/DDBJ whole genome shotgun (WGS) entry which is preliminary data.</text>
</comment>
<feature type="domain" description="Peptidase M16 N-terminal" evidence="7">
    <location>
        <begin position="57"/>
        <end position="204"/>
    </location>
</feature>
<keyword evidence="10" id="KW-1185">Reference proteome</keyword>
<dbReference type="InterPro" id="IPR001431">
    <property type="entry name" value="Pept_M16_Zn_BS"/>
</dbReference>
<dbReference type="GO" id="GO:0006627">
    <property type="term" value="P:protein processing involved in protein targeting to mitochondrion"/>
    <property type="evidence" value="ECO:0007669"/>
    <property type="project" value="TreeGrafter"/>
</dbReference>
<evidence type="ECO:0000259" key="8">
    <source>
        <dbReference type="Pfam" id="PF05193"/>
    </source>
</evidence>
<dbReference type="InterPro" id="IPR011249">
    <property type="entry name" value="Metalloenz_LuxS/M16"/>
</dbReference>
<dbReference type="PANTHER" id="PTHR11851:SF49">
    <property type="entry name" value="MITOCHONDRIAL-PROCESSING PEPTIDASE SUBUNIT ALPHA"/>
    <property type="match status" value="1"/>
</dbReference>
<dbReference type="PANTHER" id="PTHR11851">
    <property type="entry name" value="METALLOPROTEASE"/>
    <property type="match status" value="1"/>
</dbReference>
<dbReference type="SUPFAM" id="SSF63411">
    <property type="entry name" value="LuxS/MPP-like metallohydrolase"/>
    <property type="match status" value="2"/>
</dbReference>
<dbReference type="InterPro" id="IPR050361">
    <property type="entry name" value="MPP/UQCRC_Complex"/>
</dbReference>
<evidence type="ECO:0000256" key="5">
    <source>
        <dbReference type="RuleBase" id="RU004447"/>
    </source>
</evidence>
<dbReference type="InterPro" id="IPR007863">
    <property type="entry name" value="Peptidase_M16_C"/>
</dbReference>
<accession>A0A1R0GR24</accession>
<dbReference type="PROSITE" id="PS00143">
    <property type="entry name" value="INSULINASE"/>
    <property type="match status" value="1"/>
</dbReference>
<feature type="region of interest" description="Disordered" evidence="6">
    <location>
        <begin position="363"/>
        <end position="407"/>
    </location>
</feature>
<evidence type="ECO:0000256" key="2">
    <source>
        <dbReference type="ARBA" id="ARBA00007261"/>
    </source>
</evidence>
<dbReference type="Proteomes" id="UP000187455">
    <property type="component" value="Unassembled WGS sequence"/>
</dbReference>
<sequence length="407" mass="44262">MVALTNKFITSNSRVGGGKLGAGFLNNIKKSIQDKRLHSTSPVSEKSQITAFENGLRIVSEDKPGHFAALGFYVEAGSRYESPSTFGFSHFIDRLSFKTTENNSAEKNSEKIEALGGNISCFASRECIMYQAAVFSEAVDEAVQLLGETVFKPKFDTVEIEQVAAGIPWELADISSKPDIYLNELFHELAYKGNTLGNPLLCPETQIEAANPKSLKAYHNMWFSPDRVVIAAIGVDHQKLVDLCKRCGFETLPKFKHSVPETETPLAKPEKKGGLLNGVSMSLGFSDNKAANQAPVDLFSTSFEKSVYTGGIDFIKNDEAEFTNLQIGFESAGVRDEKKLYAYAALQMLLGGGGSFSAGGPGKGMYSRFKPSKKHAEKQSTNEYGKPSGATRRFRASDPSAGAEKLV</sequence>
<evidence type="ECO:0000313" key="9">
    <source>
        <dbReference type="EMBL" id="OLY79330.1"/>
    </source>
</evidence>
<dbReference type="InterPro" id="IPR020878">
    <property type="entry name" value="RuBisCo_large_chain_AS"/>
</dbReference>
<proteinExistence type="inferred from homology"/>
<dbReference type="GO" id="GO:0000287">
    <property type="term" value="F:magnesium ion binding"/>
    <property type="evidence" value="ECO:0007669"/>
    <property type="project" value="InterPro"/>
</dbReference>
<evidence type="ECO:0000256" key="6">
    <source>
        <dbReference type="SAM" id="MobiDB-lite"/>
    </source>
</evidence>
<dbReference type="AlphaFoldDB" id="A0A1R0GR24"/>
<name>A0A1R0GR24_9FUNG</name>
<comment type="similarity">
    <text evidence="2 5">Belongs to the peptidase M16 family.</text>
</comment>
<dbReference type="Pfam" id="PF05193">
    <property type="entry name" value="Peptidase_M16_C"/>
    <property type="match status" value="1"/>
</dbReference>
<dbReference type="Gene3D" id="3.30.830.10">
    <property type="entry name" value="Metalloenzyme, LuxS/M16 peptidase-like"/>
    <property type="match status" value="2"/>
</dbReference>
<feature type="domain" description="Peptidase M16 C-terminal" evidence="8">
    <location>
        <begin position="211"/>
        <end position="355"/>
    </location>
</feature>
<comment type="function">
    <text evidence="1">Substrate recognition and binding subunit of the essential mitochondrial processing protease (MPP), which cleaves the mitochondrial sequence off newly imported precursors proteins.</text>
</comment>
<dbReference type="GO" id="GO:0005739">
    <property type="term" value="C:mitochondrion"/>
    <property type="evidence" value="ECO:0007669"/>
    <property type="project" value="TreeGrafter"/>
</dbReference>
<dbReference type="STRING" id="133383.A0A1R0GR24"/>
<dbReference type="EMBL" id="LSSL01004615">
    <property type="protein sequence ID" value="OLY79330.1"/>
    <property type="molecule type" value="Genomic_DNA"/>
</dbReference>
<reference evidence="9 10" key="1">
    <citation type="journal article" date="2016" name="Mol. Biol. Evol.">
        <title>Genome-Wide Survey of Gut Fungi (Harpellales) Reveals the First Horizontally Transferred Ubiquitin Gene from a Mosquito Host.</title>
        <authorList>
            <person name="Wang Y."/>
            <person name="White M.M."/>
            <person name="Kvist S."/>
            <person name="Moncalvo J.M."/>
        </authorList>
    </citation>
    <scope>NUCLEOTIDE SEQUENCE [LARGE SCALE GENOMIC DNA]</scope>
    <source>
        <strain evidence="9 10">ALG-7-W6</strain>
    </source>
</reference>
<evidence type="ECO:0000256" key="1">
    <source>
        <dbReference type="ARBA" id="ARBA00002123"/>
    </source>
</evidence>
<evidence type="ECO:0000313" key="10">
    <source>
        <dbReference type="Proteomes" id="UP000187455"/>
    </source>
</evidence>
<gene>
    <name evidence="9" type="ORF">AYI68_g6605</name>
</gene>
<dbReference type="Pfam" id="PF00675">
    <property type="entry name" value="Peptidase_M16"/>
    <property type="match status" value="1"/>
</dbReference>
<evidence type="ECO:0000256" key="4">
    <source>
        <dbReference type="ARBA" id="ARBA00032315"/>
    </source>
</evidence>
<dbReference type="GO" id="GO:0015977">
    <property type="term" value="P:carbon fixation"/>
    <property type="evidence" value="ECO:0007669"/>
    <property type="project" value="InterPro"/>
</dbReference>
<dbReference type="OrthoDB" id="277191at2759"/>
<organism evidence="9 10">
    <name type="scientific">Smittium mucronatum</name>
    <dbReference type="NCBI Taxonomy" id="133383"/>
    <lineage>
        <taxon>Eukaryota</taxon>
        <taxon>Fungi</taxon>
        <taxon>Fungi incertae sedis</taxon>
        <taxon>Zoopagomycota</taxon>
        <taxon>Kickxellomycotina</taxon>
        <taxon>Harpellomycetes</taxon>
        <taxon>Harpellales</taxon>
        <taxon>Legeriomycetaceae</taxon>
        <taxon>Smittium</taxon>
    </lineage>
</organism>
<protein>
    <recommendedName>
        <fullName evidence="3">Alpha-MPP</fullName>
    </recommendedName>
    <alternativeName>
        <fullName evidence="4">Inactive zinc metalloprotease alpha</fullName>
    </alternativeName>
</protein>
<evidence type="ECO:0000256" key="3">
    <source>
        <dbReference type="ARBA" id="ARBA00030006"/>
    </source>
</evidence>
<dbReference type="InterPro" id="IPR011765">
    <property type="entry name" value="Pept_M16_N"/>
</dbReference>
<dbReference type="GO" id="GO:0016984">
    <property type="term" value="F:ribulose-bisphosphate carboxylase activity"/>
    <property type="evidence" value="ECO:0007669"/>
    <property type="project" value="InterPro"/>
</dbReference>
<dbReference type="GO" id="GO:0004222">
    <property type="term" value="F:metalloendopeptidase activity"/>
    <property type="evidence" value="ECO:0007669"/>
    <property type="project" value="InterPro"/>
</dbReference>
<dbReference type="PROSITE" id="PS00157">
    <property type="entry name" value="RUBISCO_LARGE"/>
    <property type="match status" value="1"/>
</dbReference>